<dbReference type="PANTHER" id="PTHR46797">
    <property type="entry name" value="HTH-TYPE TRANSCRIPTIONAL REGULATOR"/>
    <property type="match status" value="1"/>
</dbReference>
<protein>
    <submittedName>
        <fullName evidence="4">Helix-turn-helix transcriptional regulator</fullName>
    </submittedName>
</protein>
<dbReference type="PROSITE" id="PS50943">
    <property type="entry name" value="HTH_CROC1"/>
    <property type="match status" value="1"/>
</dbReference>
<dbReference type="InterPro" id="IPR010982">
    <property type="entry name" value="Lambda_DNA-bd_dom_sf"/>
</dbReference>
<keyword evidence="1" id="KW-0238">DNA-binding</keyword>
<evidence type="ECO:0000313" key="5">
    <source>
        <dbReference type="Proteomes" id="UP000327294"/>
    </source>
</evidence>
<proteinExistence type="predicted"/>
<dbReference type="Proteomes" id="UP000327294">
    <property type="component" value="Chromosome"/>
</dbReference>
<reference evidence="4 5" key="1">
    <citation type="submission" date="2019-10" db="EMBL/GenBank/DDBJ databases">
        <title>Streptomyces sp. strain GY16 isolated from leaves of Broussonetia papyrifera.</title>
        <authorList>
            <person name="Mo P."/>
        </authorList>
    </citation>
    <scope>NUCLEOTIDE SEQUENCE [LARGE SCALE GENOMIC DNA]</scope>
    <source>
        <strain evidence="4 5">GY16</strain>
    </source>
</reference>
<dbReference type="Gene3D" id="1.10.260.40">
    <property type="entry name" value="lambda repressor-like DNA-binding domains"/>
    <property type="match status" value="1"/>
</dbReference>
<evidence type="ECO:0000259" key="3">
    <source>
        <dbReference type="PROSITE" id="PS50943"/>
    </source>
</evidence>
<dbReference type="InterPro" id="IPR050807">
    <property type="entry name" value="TransReg_Diox_bact_type"/>
</dbReference>
<sequence>MDLDEPRCVASLCFVGYRQVMRVDGPRIRRRRELSGHGLRAFADSVGISASYLSRIERGQRAPQPEVLAAIAGRLQCPIEELEQRSRNERGEHELALHDDQGTRGPRP</sequence>
<organism evidence="4 5">
    <name type="scientific">Streptomyces phaeolivaceus</name>
    <dbReference type="NCBI Taxonomy" id="2653200"/>
    <lineage>
        <taxon>Bacteria</taxon>
        <taxon>Bacillati</taxon>
        <taxon>Actinomycetota</taxon>
        <taxon>Actinomycetes</taxon>
        <taxon>Kitasatosporales</taxon>
        <taxon>Streptomycetaceae</taxon>
        <taxon>Streptomyces</taxon>
    </lineage>
</organism>
<dbReference type="InterPro" id="IPR001387">
    <property type="entry name" value="Cro/C1-type_HTH"/>
</dbReference>
<gene>
    <name evidence="4" type="ORF">F9278_36385</name>
</gene>
<dbReference type="GO" id="GO:0005829">
    <property type="term" value="C:cytosol"/>
    <property type="evidence" value="ECO:0007669"/>
    <property type="project" value="TreeGrafter"/>
</dbReference>
<evidence type="ECO:0000313" key="4">
    <source>
        <dbReference type="EMBL" id="QFR00756.1"/>
    </source>
</evidence>
<accession>A0A5P8KBW2</accession>
<dbReference type="Pfam" id="PF01381">
    <property type="entry name" value="HTH_3"/>
    <property type="match status" value="1"/>
</dbReference>
<dbReference type="GO" id="GO:0003700">
    <property type="term" value="F:DNA-binding transcription factor activity"/>
    <property type="evidence" value="ECO:0007669"/>
    <property type="project" value="TreeGrafter"/>
</dbReference>
<dbReference type="EMBL" id="CP045096">
    <property type="protein sequence ID" value="QFR00756.1"/>
    <property type="molecule type" value="Genomic_DNA"/>
</dbReference>
<dbReference type="CDD" id="cd00093">
    <property type="entry name" value="HTH_XRE"/>
    <property type="match status" value="1"/>
</dbReference>
<dbReference type="KEGG" id="sphv:F9278_36385"/>
<keyword evidence="5" id="KW-1185">Reference proteome</keyword>
<dbReference type="PANTHER" id="PTHR46797:SF1">
    <property type="entry name" value="METHYLPHOSPHONATE SYNTHASE"/>
    <property type="match status" value="1"/>
</dbReference>
<evidence type="ECO:0000256" key="2">
    <source>
        <dbReference type="SAM" id="MobiDB-lite"/>
    </source>
</evidence>
<feature type="domain" description="HTH cro/C1-type" evidence="3">
    <location>
        <begin position="28"/>
        <end position="82"/>
    </location>
</feature>
<dbReference type="RefSeq" id="WP_152172086.1">
    <property type="nucleotide sequence ID" value="NZ_CP045096.1"/>
</dbReference>
<dbReference type="SUPFAM" id="SSF47413">
    <property type="entry name" value="lambda repressor-like DNA-binding domains"/>
    <property type="match status" value="1"/>
</dbReference>
<evidence type="ECO:0000256" key="1">
    <source>
        <dbReference type="ARBA" id="ARBA00023125"/>
    </source>
</evidence>
<feature type="region of interest" description="Disordered" evidence="2">
    <location>
        <begin position="83"/>
        <end position="108"/>
    </location>
</feature>
<dbReference type="SMART" id="SM00530">
    <property type="entry name" value="HTH_XRE"/>
    <property type="match status" value="1"/>
</dbReference>
<feature type="compositionally biased region" description="Basic and acidic residues" evidence="2">
    <location>
        <begin position="83"/>
        <end position="102"/>
    </location>
</feature>
<name>A0A5P8KBW2_9ACTN</name>
<dbReference type="GO" id="GO:0003677">
    <property type="term" value="F:DNA binding"/>
    <property type="evidence" value="ECO:0007669"/>
    <property type="project" value="UniProtKB-KW"/>
</dbReference>
<dbReference type="AlphaFoldDB" id="A0A5P8KBW2"/>